<reference evidence="2" key="1">
    <citation type="submission" date="2024-07" db="EMBL/GenBank/DDBJ databases">
        <title>Two chromosome-level genome assemblies of Korean endemic species Abeliophyllum distichum and Forsythia ovata (Oleaceae).</title>
        <authorList>
            <person name="Jang H."/>
        </authorList>
    </citation>
    <scope>NUCLEOTIDE SEQUENCE [LARGE SCALE GENOMIC DNA]</scope>
</reference>
<gene>
    <name evidence="1" type="ORF">Fot_21965</name>
</gene>
<keyword evidence="2" id="KW-1185">Reference proteome</keyword>
<dbReference type="EMBL" id="JBFOLJ010000006">
    <property type="protein sequence ID" value="KAL2529364.1"/>
    <property type="molecule type" value="Genomic_DNA"/>
</dbReference>
<evidence type="ECO:0000313" key="2">
    <source>
        <dbReference type="Proteomes" id="UP001604277"/>
    </source>
</evidence>
<accession>A0ABD1UWC7</accession>
<name>A0ABD1UWC7_9LAMI</name>
<dbReference type="Proteomes" id="UP001604277">
    <property type="component" value="Unassembled WGS sequence"/>
</dbReference>
<dbReference type="AlphaFoldDB" id="A0ABD1UWC7"/>
<protein>
    <submittedName>
        <fullName evidence="1">Uncharacterized protein</fullName>
    </submittedName>
</protein>
<proteinExistence type="predicted"/>
<organism evidence="1 2">
    <name type="scientific">Forsythia ovata</name>
    <dbReference type="NCBI Taxonomy" id="205694"/>
    <lineage>
        <taxon>Eukaryota</taxon>
        <taxon>Viridiplantae</taxon>
        <taxon>Streptophyta</taxon>
        <taxon>Embryophyta</taxon>
        <taxon>Tracheophyta</taxon>
        <taxon>Spermatophyta</taxon>
        <taxon>Magnoliopsida</taxon>
        <taxon>eudicotyledons</taxon>
        <taxon>Gunneridae</taxon>
        <taxon>Pentapetalae</taxon>
        <taxon>asterids</taxon>
        <taxon>lamiids</taxon>
        <taxon>Lamiales</taxon>
        <taxon>Oleaceae</taxon>
        <taxon>Forsythieae</taxon>
        <taxon>Forsythia</taxon>
    </lineage>
</organism>
<comment type="caution">
    <text evidence="1">The sequence shown here is derived from an EMBL/GenBank/DDBJ whole genome shotgun (WGS) entry which is preliminary data.</text>
</comment>
<evidence type="ECO:0000313" key="1">
    <source>
        <dbReference type="EMBL" id="KAL2529364.1"/>
    </source>
</evidence>
<sequence>MFYVQQKSWDEGLALKDKELGKQARGTELLELIRDEHPDFKIDFLFEEGEAAGDALPPAAKDTEAFGPLATSKANASTPRNQGVDPSKLVGFVKTNCIITFECLLS</sequence>